<feature type="compositionally biased region" description="Low complexity" evidence="1">
    <location>
        <begin position="639"/>
        <end position="666"/>
    </location>
</feature>
<dbReference type="EMBL" id="FNGE01000007">
    <property type="protein sequence ID" value="SDL20997.1"/>
    <property type="molecule type" value="Genomic_DNA"/>
</dbReference>
<feature type="compositionally biased region" description="Basic and acidic residues" evidence="1">
    <location>
        <begin position="699"/>
        <end position="712"/>
    </location>
</feature>
<accession>A0A1G9I6X0</accession>
<feature type="compositionally biased region" description="Basic and acidic residues" evidence="1">
    <location>
        <begin position="486"/>
        <end position="510"/>
    </location>
</feature>
<feature type="region of interest" description="Disordered" evidence="1">
    <location>
        <begin position="419"/>
        <end position="510"/>
    </location>
</feature>
<evidence type="ECO:0000256" key="1">
    <source>
        <dbReference type="SAM" id="MobiDB-lite"/>
    </source>
</evidence>
<dbReference type="Proteomes" id="UP000199555">
    <property type="component" value="Unassembled WGS sequence"/>
</dbReference>
<keyword evidence="4" id="KW-1185">Reference proteome</keyword>
<dbReference type="STRING" id="525640.SAMN04487971_107168"/>
<reference evidence="4" key="1">
    <citation type="submission" date="2016-10" db="EMBL/GenBank/DDBJ databases">
        <authorList>
            <person name="Varghese N."/>
            <person name="Submissions S."/>
        </authorList>
    </citation>
    <scope>NUCLEOTIDE SEQUENCE [LARGE SCALE GENOMIC DNA]</scope>
    <source>
        <strain evidence="4">CGMCC 1.7655</strain>
    </source>
</reference>
<name>A0A1G9I6X0_9RHOB</name>
<evidence type="ECO:0000313" key="3">
    <source>
        <dbReference type="EMBL" id="SDL20997.1"/>
    </source>
</evidence>
<dbReference type="OrthoDB" id="7387101at2"/>
<feature type="region of interest" description="Disordered" evidence="1">
    <location>
        <begin position="185"/>
        <end position="207"/>
    </location>
</feature>
<proteinExistence type="predicted"/>
<feature type="region of interest" description="Disordered" evidence="1">
    <location>
        <begin position="638"/>
        <end position="739"/>
    </location>
</feature>
<dbReference type="Pfam" id="PF13699">
    <property type="entry name" value="eCIS_core"/>
    <property type="match status" value="1"/>
</dbReference>
<evidence type="ECO:0000259" key="2">
    <source>
        <dbReference type="Pfam" id="PF13699"/>
    </source>
</evidence>
<dbReference type="AlphaFoldDB" id="A0A1G9I6X0"/>
<feature type="region of interest" description="Disordered" evidence="1">
    <location>
        <begin position="353"/>
        <end position="392"/>
    </location>
</feature>
<evidence type="ECO:0000313" key="4">
    <source>
        <dbReference type="Proteomes" id="UP000199555"/>
    </source>
</evidence>
<gene>
    <name evidence="3" type="ORF">SAMN04487971_107168</name>
</gene>
<feature type="region of interest" description="Disordered" evidence="1">
    <location>
        <begin position="51"/>
        <end position="74"/>
    </location>
</feature>
<feature type="region of interest" description="Disordered" evidence="1">
    <location>
        <begin position="764"/>
        <end position="783"/>
    </location>
</feature>
<feature type="compositionally biased region" description="Low complexity" evidence="1">
    <location>
        <begin position="426"/>
        <end position="454"/>
    </location>
</feature>
<feature type="region of interest" description="Disordered" evidence="1">
    <location>
        <begin position="1"/>
        <end position="38"/>
    </location>
</feature>
<protein>
    <recommendedName>
        <fullName evidence="2">eCIS core domain-containing protein</fullName>
    </recommendedName>
</protein>
<feature type="domain" description="eCIS core" evidence="2">
    <location>
        <begin position="74"/>
        <end position="145"/>
    </location>
</feature>
<feature type="compositionally biased region" description="Basic and acidic residues" evidence="1">
    <location>
        <begin position="23"/>
        <end position="37"/>
    </location>
</feature>
<dbReference type="RefSeq" id="WP_090755160.1">
    <property type="nucleotide sequence ID" value="NZ_FNGE01000007.1"/>
</dbReference>
<organism evidence="3 4">
    <name type="scientific">Paracoccus chinensis</name>
    <dbReference type="NCBI Taxonomy" id="525640"/>
    <lineage>
        <taxon>Bacteria</taxon>
        <taxon>Pseudomonadati</taxon>
        <taxon>Pseudomonadota</taxon>
        <taxon>Alphaproteobacteria</taxon>
        <taxon>Rhodobacterales</taxon>
        <taxon>Paracoccaceae</taxon>
        <taxon>Paracoccus</taxon>
    </lineage>
</organism>
<dbReference type="InterPro" id="IPR025295">
    <property type="entry name" value="eCIS_core_dom"/>
</dbReference>
<sequence>MTGAATPALKPAQTDVRIGGIADRAETEADREAEAATDRLGLGYLRADGAGDTAGGRPAPPAALAAAEGEGERLPPAARSRMEAGFGRDFSHVRIHDGPEAAAGARSVGADAFALGQDIVFADGAWRPETAPGLALLSHELAHTLSPEPEPVIRRDVGFLEAVARFFGGGSFSEGELLEYLDRLRGKNPTGQPGKDSGTIEGNNDSDNKARAVVEKGLYKAEPVRVRALLIQEMLDGWVSDDDQEMSIRILEEASTGDALEIMEDVGRDRLRKEMEGGRFKRLMDIFAKVYKTDPPPPVELDWEVNLIFHGAPHQTKGPQGLLIRDLGFKPTGGAMTNLATNTSIVRDGTTVASDVPHPRDRGGEVAIDGAPGIIEGDTVTPESEGPQQAKTSYPAISHEFDTVQVMVDLHYVSIETGTDRKEHTTTTGTETGTDRSSTTGSSTLDRTGTNTTTGKDKSVSVTKGTSEGVEAGRSVEVQKGGAVRTGKDRTEVDLKHKGSSKSDVDLKEKVDQTSKTTGTNTTTGNITIDLDNVDFEADVKSGIKGKADLSKGEPSIARRLFDLAEPVRKKIIEKVVRRYLGPAAGPASEGIDWILDKLIAQPPDWTVTIDATGKGRVTGSLSGEVTGKWREVQEINQKTRTTGTNTTKGTVKTEGSGTTKGTGTTERTEVERSGSVTQGASEKATAGRKTDVTAGETDVSRTEQINEHEVGSSKSNTTTNIDRRNRSESDMEGTDNINRTAAFDRLDLRVELTGEKGRYHVMSEAGQRGGGGPVNQQKGTQP</sequence>